<keyword evidence="4" id="KW-1185">Reference proteome</keyword>
<evidence type="ECO:0000313" key="4">
    <source>
        <dbReference type="Proteomes" id="UP000723714"/>
    </source>
</evidence>
<feature type="transmembrane region" description="Helical" evidence="1">
    <location>
        <begin position="39"/>
        <end position="59"/>
    </location>
</feature>
<feature type="transmembrane region" description="Helical" evidence="1">
    <location>
        <begin position="135"/>
        <end position="155"/>
    </location>
</feature>
<comment type="caution">
    <text evidence="3">The sequence shown here is derived from an EMBL/GenBank/DDBJ whole genome shotgun (WGS) entry which is preliminary data.</text>
</comment>
<feature type="transmembrane region" description="Helical" evidence="1">
    <location>
        <begin position="71"/>
        <end position="88"/>
    </location>
</feature>
<name>A0ABS6D116_9FIRM</name>
<dbReference type="Pfam" id="PF14501">
    <property type="entry name" value="HATPase_c_5"/>
    <property type="match status" value="1"/>
</dbReference>
<proteinExistence type="predicted"/>
<keyword evidence="1" id="KW-0812">Transmembrane</keyword>
<evidence type="ECO:0000259" key="2">
    <source>
        <dbReference type="Pfam" id="PF14501"/>
    </source>
</evidence>
<dbReference type="CDD" id="cd16935">
    <property type="entry name" value="HATPase_AgrC-ComD-like"/>
    <property type="match status" value="1"/>
</dbReference>
<gene>
    <name evidence="3" type="ORF">HGO97_003695</name>
</gene>
<protein>
    <submittedName>
        <fullName evidence="3">GHKL domain-containing protein</fullName>
    </submittedName>
</protein>
<evidence type="ECO:0000313" key="3">
    <source>
        <dbReference type="EMBL" id="MBU3874916.1"/>
    </source>
</evidence>
<keyword evidence="1" id="KW-1133">Transmembrane helix</keyword>
<dbReference type="InterPro" id="IPR032834">
    <property type="entry name" value="NatK-like_C"/>
</dbReference>
<organism evidence="3 4">
    <name type="scientific">Faecalicatena faecalis</name>
    <dbReference type="NCBI Taxonomy" id="2726362"/>
    <lineage>
        <taxon>Bacteria</taxon>
        <taxon>Bacillati</taxon>
        <taxon>Bacillota</taxon>
        <taxon>Clostridia</taxon>
        <taxon>Lachnospirales</taxon>
        <taxon>Lachnospiraceae</taxon>
        <taxon>Faecalicatena</taxon>
    </lineage>
</organism>
<dbReference type="RefSeq" id="WP_216239557.1">
    <property type="nucleotide sequence ID" value="NZ_JABACJ020000002.1"/>
</dbReference>
<reference evidence="3 4" key="1">
    <citation type="submission" date="2021-06" db="EMBL/GenBank/DDBJ databases">
        <title>Faecalicatena sp. nov. isolated from porcine feces.</title>
        <authorList>
            <person name="Oh B.S."/>
            <person name="Lee J.H."/>
        </authorList>
    </citation>
    <scope>NUCLEOTIDE SEQUENCE [LARGE SCALE GENOMIC DNA]</scope>
    <source>
        <strain evidence="3 4">AGMB00832</strain>
    </source>
</reference>
<accession>A0ABS6D116</accession>
<dbReference type="PANTHER" id="PTHR40448">
    <property type="entry name" value="TWO-COMPONENT SENSOR HISTIDINE KINASE"/>
    <property type="match status" value="1"/>
</dbReference>
<dbReference type="PANTHER" id="PTHR40448:SF1">
    <property type="entry name" value="TWO-COMPONENT SENSOR HISTIDINE KINASE"/>
    <property type="match status" value="1"/>
</dbReference>
<feature type="transmembrane region" description="Helical" evidence="1">
    <location>
        <begin position="197"/>
        <end position="218"/>
    </location>
</feature>
<feature type="transmembrane region" description="Helical" evidence="1">
    <location>
        <begin position="167"/>
        <end position="185"/>
    </location>
</feature>
<feature type="transmembrane region" description="Helical" evidence="1">
    <location>
        <begin position="95"/>
        <end position="115"/>
    </location>
</feature>
<feature type="domain" description="Sensor histidine kinase NatK-like C-terminal" evidence="2">
    <location>
        <begin position="341"/>
        <end position="441"/>
    </location>
</feature>
<dbReference type="EMBL" id="JABACJ020000002">
    <property type="protein sequence ID" value="MBU3874916.1"/>
    <property type="molecule type" value="Genomic_DNA"/>
</dbReference>
<keyword evidence="1" id="KW-0472">Membrane</keyword>
<sequence>MKTIDTLMVLIFPFLDSLPFTLPRYWLFKEKLRIPFRYIVGLQLFLAAVYSAAFYYINLGGYAYAAQWTTIMRYCFLLIYLALAFLLIRDSIPKLLFTWLLFLSWQFFVLGNANYIESRYFWDFSGLHPYLIYNIARIGIYLITCPFLLHFFFHTVADALKINDRDIWRYFWVIPLFSTLFGMLYCTTEDVYAYASWQFLVSRYFMLLGACHVSYVALRVLKISRRETQLEEALKYADKNLLAQKKQYDSLAAHMDEMKKARHDLRQHLTVVQSYLDLDDKEGLREYLDLYKNELPPDTLELYCRNDVVNAVICYYAAQARDHKIRFEAKVDYPDNCPISATDITVLLGNLLENAVEACHREAGGQKYIKLKIKQRGNTSLLILADNPCTTPVRFSGDIPFSSKQEGIGIGASSIQEIAARYDGEAKFEQRNGVFNASVFLKTTVNPNI</sequence>
<evidence type="ECO:0000256" key="1">
    <source>
        <dbReference type="SAM" id="Phobius"/>
    </source>
</evidence>
<dbReference type="Proteomes" id="UP000723714">
    <property type="component" value="Unassembled WGS sequence"/>
</dbReference>